<dbReference type="AlphaFoldDB" id="E1ZA58"/>
<proteinExistence type="predicted"/>
<gene>
    <name evidence="1" type="ORF">CHLNCDRAFT_57392</name>
</gene>
<dbReference type="OrthoDB" id="513143at2759"/>
<dbReference type="Proteomes" id="UP000008141">
    <property type="component" value="Unassembled WGS sequence"/>
</dbReference>
<dbReference type="RefSeq" id="XP_005849101.1">
    <property type="nucleotide sequence ID" value="XM_005849039.1"/>
</dbReference>
<evidence type="ECO:0000313" key="1">
    <source>
        <dbReference type="EMBL" id="EFN56999.1"/>
    </source>
</evidence>
<dbReference type="GeneID" id="17356679"/>
<accession>E1ZA58</accession>
<dbReference type="InParanoid" id="E1ZA58"/>
<evidence type="ECO:0000313" key="2">
    <source>
        <dbReference type="Proteomes" id="UP000008141"/>
    </source>
</evidence>
<name>E1ZA58_CHLVA</name>
<keyword evidence="2" id="KW-1185">Reference proteome</keyword>
<reference evidence="1 2" key="1">
    <citation type="journal article" date="2010" name="Plant Cell">
        <title>The Chlorella variabilis NC64A genome reveals adaptation to photosymbiosis, coevolution with viruses, and cryptic sex.</title>
        <authorList>
            <person name="Blanc G."/>
            <person name="Duncan G."/>
            <person name="Agarkova I."/>
            <person name="Borodovsky M."/>
            <person name="Gurnon J."/>
            <person name="Kuo A."/>
            <person name="Lindquist E."/>
            <person name="Lucas S."/>
            <person name="Pangilinan J."/>
            <person name="Polle J."/>
            <person name="Salamov A."/>
            <person name="Terry A."/>
            <person name="Yamada T."/>
            <person name="Dunigan D.D."/>
            <person name="Grigoriev I.V."/>
            <person name="Claverie J.M."/>
            <person name="Van Etten J.L."/>
        </authorList>
    </citation>
    <scope>NUCLEOTIDE SEQUENCE [LARGE SCALE GENOMIC DNA]</scope>
    <source>
        <strain evidence="1 2">NC64A</strain>
    </source>
</reference>
<dbReference type="eggNOG" id="ENOG502SZRZ">
    <property type="taxonomic scope" value="Eukaryota"/>
</dbReference>
<protein>
    <submittedName>
        <fullName evidence="1">Expressed protein</fullName>
    </submittedName>
</protein>
<dbReference type="KEGG" id="cvr:CHLNCDRAFT_57392"/>
<dbReference type="EMBL" id="GL433840">
    <property type="protein sequence ID" value="EFN56999.1"/>
    <property type="molecule type" value="Genomic_DNA"/>
</dbReference>
<sequence>MAALGAFASRQRAAEGHWFATEGSQAVMRHLEKMVQEGKVERAVLEAAQRAQEGSAASGPPTEVVNRRKEYVYQHRPGLVPGKPHTRPPLPGLAHLLAWQMSVAAPRWNDKRYMQMGTQISLGRARWSIDDASIFSVADGKRLAQEPPPRASYYEELRLRKIQAAAMETPTMAGYRLLPKFTPGRAMMWGTILALWGTGALVATTARQLDIHTSEEVPSRLRPVFEGFAASLQGWLAPLRGSFSVTAMAGDAMREDARQSELVKRLRSTMM</sequence>
<organism evidence="2">
    <name type="scientific">Chlorella variabilis</name>
    <name type="common">Green alga</name>
    <dbReference type="NCBI Taxonomy" id="554065"/>
    <lineage>
        <taxon>Eukaryota</taxon>
        <taxon>Viridiplantae</taxon>
        <taxon>Chlorophyta</taxon>
        <taxon>core chlorophytes</taxon>
        <taxon>Trebouxiophyceae</taxon>
        <taxon>Chlorellales</taxon>
        <taxon>Chlorellaceae</taxon>
        <taxon>Chlorella clade</taxon>
        <taxon>Chlorella</taxon>
    </lineage>
</organism>